<evidence type="ECO:0008006" key="4">
    <source>
        <dbReference type="Google" id="ProtNLM"/>
    </source>
</evidence>
<name>A0ABY0LQF3_9FLAO</name>
<dbReference type="EMBL" id="FMVC01000003">
    <property type="protein sequence ID" value="SCY50263.1"/>
    <property type="molecule type" value="Genomic_DNA"/>
</dbReference>
<evidence type="ECO:0000313" key="3">
    <source>
        <dbReference type="Proteomes" id="UP000199307"/>
    </source>
</evidence>
<feature type="coiled-coil region" evidence="1">
    <location>
        <begin position="374"/>
        <end position="401"/>
    </location>
</feature>
<gene>
    <name evidence="2" type="ORF">SAMN02927916_2325</name>
</gene>
<evidence type="ECO:0000313" key="2">
    <source>
        <dbReference type="EMBL" id="SCY50263.1"/>
    </source>
</evidence>
<dbReference type="RefSeq" id="WP_091132434.1">
    <property type="nucleotide sequence ID" value="NZ_FMVC01000003.1"/>
</dbReference>
<reference evidence="2 3" key="1">
    <citation type="submission" date="2016-10" db="EMBL/GenBank/DDBJ databases">
        <authorList>
            <person name="Varghese N."/>
            <person name="Submissions S."/>
        </authorList>
    </citation>
    <scope>NUCLEOTIDE SEQUENCE [LARGE SCALE GENOMIC DNA]</scope>
    <source>
        <strain evidence="2 3">CGMCC 1.6859</strain>
    </source>
</reference>
<keyword evidence="1" id="KW-0175">Coiled coil</keyword>
<comment type="caution">
    <text evidence="2">The sequence shown here is derived from an EMBL/GenBank/DDBJ whole genome shotgun (WGS) entry which is preliminary data.</text>
</comment>
<accession>A0ABY0LQF3</accession>
<evidence type="ECO:0000256" key="1">
    <source>
        <dbReference type="SAM" id="Coils"/>
    </source>
</evidence>
<organism evidence="2 3">
    <name type="scientific">Flavobacterium anhuiense</name>
    <dbReference type="NCBI Taxonomy" id="459526"/>
    <lineage>
        <taxon>Bacteria</taxon>
        <taxon>Pseudomonadati</taxon>
        <taxon>Bacteroidota</taxon>
        <taxon>Flavobacteriia</taxon>
        <taxon>Flavobacteriales</taxon>
        <taxon>Flavobacteriaceae</taxon>
        <taxon>Flavobacterium</taxon>
    </lineage>
</organism>
<protein>
    <recommendedName>
        <fullName evidence="4">Peptidase S74 domain-containing protein</fullName>
    </recommendedName>
</protein>
<sequence length="407" mass="44774">MKNFKLFILLLTTHIIFSQNNYPETGLVNFDTQLKIGNQVTPSGVGQITRMMLTPYRHTGGPWNIVSRDNTDTAFLDFDYGTWGTALTMSSERNIGIGVAVPTAKFEVSNTFNTNKNEVISSLTRFGTGTGGSSIVRFGYHDTCDFEVNSGYTLEGLRFGSYFDLNIVNNKKGGEHGAINFVANESVKMTIKSNGNVGIGTQNPNSKLSVVGGLSKLTLSGVDGTFDNVIKYGYKSDLESQTALANRWHGIDATITAGASSENKLKFRLYAGGTTNLEPNDVMALVANGNVGIGTVNPANKLDVNGTIHSKEVKVDMTGWSDFVFKKEYNLPTLEEVEKHIAEKGHLENIPNEEEVLKNGINLGEMNAKLLQKIEEMTLYMIDQNKRMNKLEKENLNLKNKIESITK</sequence>
<keyword evidence="3" id="KW-1185">Reference proteome</keyword>
<dbReference type="Proteomes" id="UP000199307">
    <property type="component" value="Unassembled WGS sequence"/>
</dbReference>
<proteinExistence type="predicted"/>